<dbReference type="HOGENOM" id="CLU_2846915_0_0_0"/>
<dbReference type="EMBL" id="BX294139">
    <property type="protein sequence ID" value="CAD73601.1"/>
    <property type="molecule type" value="Genomic_DNA"/>
</dbReference>
<dbReference type="Proteomes" id="UP000001025">
    <property type="component" value="Chromosome"/>
</dbReference>
<dbReference type="InParanoid" id="Q7UT40"/>
<dbReference type="STRING" id="243090.RB4128"/>
<name>Q7UT40_RHOBA</name>
<organism evidence="1 2">
    <name type="scientific">Rhodopirellula baltica (strain DSM 10527 / NCIMB 13988 / SH1)</name>
    <dbReference type="NCBI Taxonomy" id="243090"/>
    <lineage>
        <taxon>Bacteria</taxon>
        <taxon>Pseudomonadati</taxon>
        <taxon>Planctomycetota</taxon>
        <taxon>Planctomycetia</taxon>
        <taxon>Pirellulales</taxon>
        <taxon>Pirellulaceae</taxon>
        <taxon>Rhodopirellula</taxon>
    </lineage>
</organism>
<keyword evidence="2" id="KW-1185">Reference proteome</keyword>
<dbReference type="AlphaFoldDB" id="Q7UT40"/>
<accession>Q7UT40</accession>
<evidence type="ECO:0000313" key="1">
    <source>
        <dbReference type="EMBL" id="CAD73601.1"/>
    </source>
</evidence>
<dbReference type="KEGG" id="rba:RB4128"/>
<dbReference type="EnsemblBacteria" id="CAD73601">
    <property type="protein sequence ID" value="CAD73601"/>
    <property type="gene ID" value="RB4128"/>
</dbReference>
<evidence type="ECO:0000313" key="2">
    <source>
        <dbReference type="Proteomes" id="UP000001025"/>
    </source>
</evidence>
<gene>
    <name evidence="1" type="ordered locus">RB4128</name>
</gene>
<proteinExistence type="predicted"/>
<reference evidence="1 2" key="1">
    <citation type="journal article" date="2003" name="Proc. Natl. Acad. Sci. U.S.A.">
        <title>Complete genome sequence of the marine planctomycete Pirellula sp. strain 1.</title>
        <authorList>
            <person name="Gloeckner F.O."/>
            <person name="Kube M."/>
            <person name="Bauer M."/>
            <person name="Teeling H."/>
            <person name="Lombardot T."/>
            <person name="Ludwig W."/>
            <person name="Gade D."/>
            <person name="Beck A."/>
            <person name="Borzym K."/>
            <person name="Heitmann K."/>
            <person name="Rabus R."/>
            <person name="Schlesner H."/>
            <person name="Amann R."/>
            <person name="Reinhardt R."/>
        </authorList>
    </citation>
    <scope>NUCLEOTIDE SEQUENCE [LARGE SCALE GENOMIC DNA]</scope>
    <source>
        <strain evidence="2">DSM 10527 / NCIMB 13988 / SH1</strain>
    </source>
</reference>
<protein>
    <submittedName>
        <fullName evidence="1">Uncharacterized protein</fullName>
    </submittedName>
</protein>
<sequence>MRPTTDQSLPCWNSCNKAASISIPLRSGPSLDRVVATKQRMNTEVYTQLRLTVLRTGTPPWPKST</sequence>